<dbReference type="Gene3D" id="3.10.450.50">
    <property type="match status" value="1"/>
</dbReference>
<keyword evidence="3" id="KW-1185">Reference proteome</keyword>
<dbReference type="EMBL" id="BJVQ01000101">
    <property type="protein sequence ID" value="GEL48710.1"/>
    <property type="molecule type" value="Genomic_DNA"/>
</dbReference>
<dbReference type="Pfam" id="PF13577">
    <property type="entry name" value="SnoaL_4"/>
    <property type="match status" value="1"/>
</dbReference>
<dbReference type="Proteomes" id="UP000321723">
    <property type="component" value="Unassembled WGS sequence"/>
</dbReference>
<protein>
    <recommendedName>
        <fullName evidence="1">SnoaL-like domain-containing protein</fullName>
    </recommendedName>
</protein>
<name>A0A511FHK1_9CELL</name>
<proteinExistence type="predicted"/>
<gene>
    <name evidence="2" type="ORF">CHO01_38260</name>
</gene>
<evidence type="ECO:0000259" key="1">
    <source>
        <dbReference type="Pfam" id="PF13577"/>
    </source>
</evidence>
<feature type="domain" description="SnoaL-like" evidence="1">
    <location>
        <begin position="18"/>
        <end position="139"/>
    </location>
</feature>
<organism evidence="2 3">
    <name type="scientific">Cellulomonas hominis</name>
    <dbReference type="NCBI Taxonomy" id="156981"/>
    <lineage>
        <taxon>Bacteria</taxon>
        <taxon>Bacillati</taxon>
        <taxon>Actinomycetota</taxon>
        <taxon>Actinomycetes</taxon>
        <taxon>Micrococcales</taxon>
        <taxon>Cellulomonadaceae</taxon>
        <taxon>Cellulomonas</taxon>
    </lineage>
</organism>
<comment type="caution">
    <text evidence="2">The sequence shown here is derived from an EMBL/GenBank/DDBJ whole genome shotgun (WGS) entry which is preliminary data.</text>
</comment>
<dbReference type="AlphaFoldDB" id="A0A511FHK1"/>
<reference evidence="2 3" key="1">
    <citation type="submission" date="2019-07" db="EMBL/GenBank/DDBJ databases">
        <title>Whole genome shotgun sequence of Cellulomonas hominis NBRC 16055.</title>
        <authorList>
            <person name="Hosoyama A."/>
            <person name="Uohara A."/>
            <person name="Ohji S."/>
            <person name="Ichikawa N."/>
        </authorList>
    </citation>
    <scope>NUCLEOTIDE SEQUENCE [LARGE SCALE GENOMIC DNA]</scope>
    <source>
        <strain evidence="2 3">NBRC 16055</strain>
    </source>
</reference>
<evidence type="ECO:0000313" key="3">
    <source>
        <dbReference type="Proteomes" id="UP000321723"/>
    </source>
</evidence>
<sequence length="166" mass="18605">MTSVSVMTSEIELQERLERLESESAIRTLVHEYCHGADKRDRARFAAVWTPDAVWQVAPTQEFRGVEAICAAVEWQWGAFLQMHHWTSNLVIDLDGDQARGEVDVSVTTQFLDGTWARGGGVYRDSYVRTDVGWRISRREAEHLFDLDPRPNVGAGTVAGDASLPS</sequence>
<evidence type="ECO:0000313" key="2">
    <source>
        <dbReference type="EMBL" id="GEL48710.1"/>
    </source>
</evidence>
<dbReference type="OrthoDB" id="1492465at2"/>
<accession>A0A511FHK1</accession>
<dbReference type="SUPFAM" id="SSF54427">
    <property type="entry name" value="NTF2-like"/>
    <property type="match status" value="1"/>
</dbReference>
<dbReference type="InterPro" id="IPR032710">
    <property type="entry name" value="NTF2-like_dom_sf"/>
</dbReference>
<dbReference type="CDD" id="cd00531">
    <property type="entry name" value="NTF2_like"/>
    <property type="match status" value="1"/>
</dbReference>
<dbReference type="InterPro" id="IPR037401">
    <property type="entry name" value="SnoaL-like"/>
</dbReference>